<dbReference type="Proteomes" id="UP000064525">
    <property type="component" value="Chromosome I"/>
</dbReference>
<evidence type="ECO:0000313" key="2">
    <source>
        <dbReference type="Proteomes" id="UP000064525"/>
    </source>
</evidence>
<reference evidence="2" key="1">
    <citation type="submission" date="2015-11" db="EMBL/GenBank/DDBJ databases">
        <authorList>
            <person name="Anvar S.Y."/>
        </authorList>
    </citation>
    <scope>NUCLEOTIDE SEQUENCE [LARGE SCALE GENOMIC DNA]</scope>
</reference>
<sequence>MRETSFFYENYQNKSFYIKGINCEKNFNKNFVYPRKIGK</sequence>
<dbReference type="AlphaFoldDB" id="A0A0S4PU99"/>
<dbReference type="KEGG" id="hty:BN2458_PEG0596"/>
<organism evidence="1 2">
    <name type="scientific">Helicobacter typhlonius</name>
    <dbReference type="NCBI Taxonomy" id="76936"/>
    <lineage>
        <taxon>Bacteria</taxon>
        <taxon>Pseudomonadati</taxon>
        <taxon>Campylobacterota</taxon>
        <taxon>Epsilonproteobacteria</taxon>
        <taxon>Campylobacterales</taxon>
        <taxon>Helicobacteraceae</taxon>
        <taxon>Helicobacter</taxon>
    </lineage>
</organism>
<gene>
    <name evidence="1" type="ORF">BN2458_PEG0596</name>
</gene>
<accession>A0A0S4PU99</accession>
<evidence type="ECO:0000313" key="1">
    <source>
        <dbReference type="EMBL" id="CUU39482.1"/>
    </source>
</evidence>
<name>A0A0S4PU99_9HELI</name>
<dbReference type="EMBL" id="LN907858">
    <property type="protein sequence ID" value="CUU39482.1"/>
    <property type="molecule type" value="Genomic_DNA"/>
</dbReference>
<dbReference type="PATRIC" id="fig|76936.10.peg.582"/>
<proteinExistence type="predicted"/>
<protein>
    <submittedName>
        <fullName evidence="1">Uncharacterized protein</fullName>
    </submittedName>
</protein>